<accession>A0AAV7J2R0</accession>
<proteinExistence type="predicted"/>
<name>A0AAV7J2R0_COTGL</name>
<evidence type="ECO:0000256" key="1">
    <source>
        <dbReference type="SAM" id="MobiDB-lite"/>
    </source>
</evidence>
<gene>
    <name evidence="2" type="ORF">KQX54_018481</name>
</gene>
<evidence type="ECO:0000313" key="2">
    <source>
        <dbReference type="EMBL" id="KAH0561656.1"/>
    </source>
</evidence>
<dbReference type="AlphaFoldDB" id="A0AAV7J2R0"/>
<dbReference type="Proteomes" id="UP000826195">
    <property type="component" value="Unassembled WGS sequence"/>
</dbReference>
<reference evidence="2 3" key="1">
    <citation type="journal article" date="2021" name="J. Hered.">
        <title>A chromosome-level genome assembly of the parasitoid wasp, Cotesia glomerata (Hymenoptera: Braconidae).</title>
        <authorList>
            <person name="Pinto B.J."/>
            <person name="Weis J.J."/>
            <person name="Gamble T."/>
            <person name="Ode P.J."/>
            <person name="Paul R."/>
            <person name="Zaspel J.M."/>
        </authorList>
    </citation>
    <scope>NUCLEOTIDE SEQUENCE [LARGE SCALE GENOMIC DNA]</scope>
    <source>
        <strain evidence="2">CgM1</strain>
    </source>
</reference>
<organism evidence="2 3">
    <name type="scientific">Cotesia glomerata</name>
    <name type="common">Lepidopteran parasitic wasp</name>
    <name type="synonym">Apanteles glomeratus</name>
    <dbReference type="NCBI Taxonomy" id="32391"/>
    <lineage>
        <taxon>Eukaryota</taxon>
        <taxon>Metazoa</taxon>
        <taxon>Ecdysozoa</taxon>
        <taxon>Arthropoda</taxon>
        <taxon>Hexapoda</taxon>
        <taxon>Insecta</taxon>
        <taxon>Pterygota</taxon>
        <taxon>Neoptera</taxon>
        <taxon>Endopterygota</taxon>
        <taxon>Hymenoptera</taxon>
        <taxon>Apocrita</taxon>
        <taxon>Ichneumonoidea</taxon>
        <taxon>Braconidae</taxon>
        <taxon>Microgastrinae</taxon>
        <taxon>Cotesia</taxon>
    </lineage>
</organism>
<sequence length="92" mass="9908">MEYSTATTPSIGASVFSSIFRDHNLSLASCSVACQYPESELPASQRRTSHQSSETQHPIGPGHQPIIGDHHPLVILSLINKVPSFISAVKNP</sequence>
<evidence type="ECO:0000313" key="3">
    <source>
        <dbReference type="Proteomes" id="UP000826195"/>
    </source>
</evidence>
<dbReference type="EMBL" id="JAHXZJ010000374">
    <property type="protein sequence ID" value="KAH0561656.1"/>
    <property type="molecule type" value="Genomic_DNA"/>
</dbReference>
<comment type="caution">
    <text evidence="2">The sequence shown here is derived from an EMBL/GenBank/DDBJ whole genome shotgun (WGS) entry which is preliminary data.</text>
</comment>
<feature type="region of interest" description="Disordered" evidence="1">
    <location>
        <begin position="41"/>
        <end position="66"/>
    </location>
</feature>
<protein>
    <submittedName>
        <fullName evidence="2">Uncharacterized protein</fullName>
    </submittedName>
</protein>
<keyword evidence="3" id="KW-1185">Reference proteome</keyword>